<evidence type="ECO:0000313" key="2">
    <source>
        <dbReference type="EMBL" id="RDC54125.1"/>
    </source>
</evidence>
<dbReference type="InterPro" id="IPR046230">
    <property type="entry name" value="DUF6263"/>
</dbReference>
<dbReference type="RefSeq" id="WP_115405038.1">
    <property type="nucleotide sequence ID" value="NZ_QPKV01000017.1"/>
</dbReference>
<sequence length="299" mass="33082">MKSAKLLILFSFLLVSVNAFAQKTYVLKQNLPIGKKYDFSMVSDQIINQTISGQKINLKQNIGTDYTFDIRNGDNLEKDIEVIYNRIFMTSSAMGNTMSMDSNDPDTTKQNPFRGIKGAAFRMVMEPNGTIRSLIGIDQMLTLMASKMSKDSAVVNSLKASLAKQFNTEGMKQTMESSLKIYPDKPVKIGDSWTVDTRMQMTMPIETITKYTLKAVKDGVAYLNIAGTLISKGNFETMGNKMETNLTGTNSGDAELDIKTGLILKSHLRMSLAGTMTAQGQVIDFELQGINKITGKEIQ</sequence>
<feature type="signal peptide" evidence="1">
    <location>
        <begin position="1"/>
        <end position="21"/>
    </location>
</feature>
<keyword evidence="1" id="KW-0732">Signal</keyword>
<evidence type="ECO:0000313" key="3">
    <source>
        <dbReference type="Proteomes" id="UP000253961"/>
    </source>
</evidence>
<dbReference type="EMBL" id="QPKV01000017">
    <property type="protein sequence ID" value="RDC54125.1"/>
    <property type="molecule type" value="Genomic_DNA"/>
</dbReference>
<protein>
    <submittedName>
        <fullName evidence="2">Uncharacterized protein</fullName>
    </submittedName>
</protein>
<dbReference type="Proteomes" id="UP000253961">
    <property type="component" value="Unassembled WGS sequence"/>
</dbReference>
<feature type="chain" id="PRO_5016570705" evidence="1">
    <location>
        <begin position="22"/>
        <end position="299"/>
    </location>
</feature>
<evidence type="ECO:0000256" key="1">
    <source>
        <dbReference type="SAM" id="SignalP"/>
    </source>
</evidence>
<dbReference type="AlphaFoldDB" id="A0A369PS67"/>
<dbReference type="OrthoDB" id="3034330at2"/>
<organism evidence="2 3">
    <name type="scientific">Pedobacter chinensis</name>
    <dbReference type="NCBI Taxonomy" id="2282421"/>
    <lineage>
        <taxon>Bacteria</taxon>
        <taxon>Pseudomonadati</taxon>
        <taxon>Bacteroidota</taxon>
        <taxon>Sphingobacteriia</taxon>
        <taxon>Sphingobacteriales</taxon>
        <taxon>Sphingobacteriaceae</taxon>
        <taxon>Pedobacter</taxon>
    </lineage>
</organism>
<gene>
    <name evidence="2" type="ORF">DU508_23100</name>
</gene>
<proteinExistence type="predicted"/>
<name>A0A369PS67_9SPHI</name>
<accession>A0A369PS67</accession>
<dbReference type="Pfam" id="PF19777">
    <property type="entry name" value="DUF6263"/>
    <property type="match status" value="1"/>
</dbReference>
<reference evidence="2 3" key="1">
    <citation type="submission" date="2018-07" db="EMBL/GenBank/DDBJ databases">
        <title>Pedobacter sp. nov., isolated from soil.</title>
        <authorList>
            <person name="Zhou L.Y."/>
            <person name="Du Z.J."/>
        </authorList>
    </citation>
    <scope>NUCLEOTIDE SEQUENCE [LARGE SCALE GENOMIC DNA]</scope>
    <source>
        <strain evidence="2 3">JDX94</strain>
    </source>
</reference>
<comment type="caution">
    <text evidence="2">The sequence shown here is derived from an EMBL/GenBank/DDBJ whole genome shotgun (WGS) entry which is preliminary data.</text>
</comment>
<keyword evidence="3" id="KW-1185">Reference proteome</keyword>